<reference evidence="1" key="1">
    <citation type="submission" date="2020-05" db="EMBL/GenBank/DDBJ databases">
        <title>Large-scale comparative analyses of tick genomes elucidate their genetic diversity and vector capacities.</title>
        <authorList>
            <person name="Jia N."/>
            <person name="Wang J."/>
            <person name="Shi W."/>
            <person name="Du L."/>
            <person name="Sun Y."/>
            <person name="Zhan W."/>
            <person name="Jiang J."/>
            <person name="Wang Q."/>
            <person name="Zhang B."/>
            <person name="Ji P."/>
            <person name="Sakyi L.B."/>
            <person name="Cui X."/>
            <person name="Yuan T."/>
            <person name="Jiang B."/>
            <person name="Yang W."/>
            <person name="Lam T.T.-Y."/>
            <person name="Chang Q."/>
            <person name="Ding S."/>
            <person name="Wang X."/>
            <person name="Zhu J."/>
            <person name="Ruan X."/>
            <person name="Zhao L."/>
            <person name="Wei J."/>
            <person name="Que T."/>
            <person name="Du C."/>
            <person name="Cheng J."/>
            <person name="Dai P."/>
            <person name="Han X."/>
            <person name="Huang E."/>
            <person name="Gao Y."/>
            <person name="Liu J."/>
            <person name="Shao H."/>
            <person name="Ye R."/>
            <person name="Li L."/>
            <person name="Wei W."/>
            <person name="Wang X."/>
            <person name="Wang C."/>
            <person name="Yang T."/>
            <person name="Huo Q."/>
            <person name="Li W."/>
            <person name="Guo W."/>
            <person name="Chen H."/>
            <person name="Zhou L."/>
            <person name="Ni X."/>
            <person name="Tian J."/>
            <person name="Zhou Y."/>
            <person name="Sheng Y."/>
            <person name="Liu T."/>
            <person name="Pan Y."/>
            <person name="Xia L."/>
            <person name="Li J."/>
            <person name="Zhao F."/>
            <person name="Cao W."/>
        </authorList>
    </citation>
    <scope>NUCLEOTIDE SEQUENCE</scope>
    <source>
        <strain evidence="1">Dsil-2018</strain>
    </source>
</reference>
<name>A0ACB8DVD7_DERSI</name>
<dbReference type="EMBL" id="CM023470">
    <property type="protein sequence ID" value="KAH7978238.1"/>
    <property type="molecule type" value="Genomic_DNA"/>
</dbReference>
<keyword evidence="2" id="KW-1185">Reference proteome</keyword>
<protein>
    <submittedName>
        <fullName evidence="1">Uncharacterized protein</fullName>
    </submittedName>
</protein>
<comment type="caution">
    <text evidence="1">The sequence shown here is derived from an EMBL/GenBank/DDBJ whole genome shotgun (WGS) entry which is preliminary data.</text>
</comment>
<evidence type="ECO:0000313" key="1">
    <source>
        <dbReference type="EMBL" id="KAH7978238.1"/>
    </source>
</evidence>
<accession>A0ACB8DVD7</accession>
<sequence>MVVFSSLLGCTVCKHCLKGGFTVRESTKLRLATKLKVVCPSCGTIKSSWTSLCKKDSQAFEVNVHAIMAMKQIGKGQTALNNFWAAINVSYRGLILDAIVLSNHCLGCQTGPKPGDAAYDSWHQHHICQKNTDAKSQRMEVKAA</sequence>
<proteinExistence type="predicted"/>
<organism evidence="1 2">
    <name type="scientific">Dermacentor silvarum</name>
    <name type="common">Tick</name>
    <dbReference type="NCBI Taxonomy" id="543639"/>
    <lineage>
        <taxon>Eukaryota</taxon>
        <taxon>Metazoa</taxon>
        <taxon>Ecdysozoa</taxon>
        <taxon>Arthropoda</taxon>
        <taxon>Chelicerata</taxon>
        <taxon>Arachnida</taxon>
        <taxon>Acari</taxon>
        <taxon>Parasitiformes</taxon>
        <taxon>Ixodida</taxon>
        <taxon>Ixodoidea</taxon>
        <taxon>Ixodidae</taxon>
        <taxon>Rhipicephalinae</taxon>
        <taxon>Dermacentor</taxon>
    </lineage>
</organism>
<dbReference type="Proteomes" id="UP000821865">
    <property type="component" value="Chromosome 1"/>
</dbReference>
<gene>
    <name evidence="1" type="ORF">HPB49_004889</name>
</gene>
<evidence type="ECO:0000313" key="2">
    <source>
        <dbReference type="Proteomes" id="UP000821865"/>
    </source>
</evidence>